<evidence type="ECO:0000256" key="1">
    <source>
        <dbReference type="ARBA" id="ARBA00022741"/>
    </source>
</evidence>
<dbReference type="GO" id="GO:0005524">
    <property type="term" value="F:ATP binding"/>
    <property type="evidence" value="ECO:0007669"/>
    <property type="project" value="UniProtKB-KW"/>
</dbReference>
<keyword evidence="2" id="KW-0067">ATP-binding</keyword>
<organism evidence="4 5">
    <name type="scientific">Vibrio phage VH1_2019</name>
    <dbReference type="NCBI Taxonomy" id="2686307"/>
    <lineage>
        <taxon>Viruses</taxon>
        <taxon>Duplodnaviria</taxon>
        <taxon>Heunggongvirae</taxon>
        <taxon>Uroviricota</taxon>
        <taxon>Caudoviricetes</taxon>
        <taxon>Pantevenvirales</taxon>
        <taxon>Straboviridae</taxon>
        <taxon>Schizotequatrovirus</taxon>
        <taxon>Schizotequatrovirus KVP40</taxon>
    </lineage>
</organism>
<dbReference type="EMBL" id="MN794232">
    <property type="protein sequence ID" value="QHJ74471.1"/>
    <property type="molecule type" value="Genomic_DNA"/>
</dbReference>
<keyword evidence="1" id="KW-0547">Nucleotide-binding</keyword>
<dbReference type="InterPro" id="IPR051451">
    <property type="entry name" value="PhoH2-like"/>
</dbReference>
<protein>
    <submittedName>
        <fullName evidence="4">PhoH-like protein</fullName>
    </submittedName>
</protein>
<sequence length="235" mass="26549">MGKKKNSEERTLQRIELLTFNQEQYAAALQEEVGEDGSGAFVFAIGSAGTGKTWLATTLGADMYSAFDYTEFIILKPTLSCGEELGYLPGTLEEKMEPWIQTVTQPLKDRLGADKFKCDWNKRIHAEPIQFVRGKTFDNCFIVVDEAQNLTKTEIQTIMTRIGENTKMVFCGDLKQDDHKMIYRTGQKEISGLAWMVNEIRNQQRSGIEIIEFTNKDVVRSGACKLALDIIDKAQ</sequence>
<dbReference type="Proteomes" id="UP000464957">
    <property type="component" value="Segment"/>
</dbReference>
<dbReference type="Gene3D" id="3.40.50.300">
    <property type="entry name" value="P-loop containing nucleotide triphosphate hydrolases"/>
    <property type="match status" value="1"/>
</dbReference>
<gene>
    <name evidence="4" type="ORF">VH12019_00144</name>
</gene>
<dbReference type="InterPro" id="IPR003714">
    <property type="entry name" value="PhoH"/>
</dbReference>
<dbReference type="SUPFAM" id="SSF52540">
    <property type="entry name" value="P-loop containing nucleoside triphosphate hydrolases"/>
    <property type="match status" value="1"/>
</dbReference>
<dbReference type="PANTHER" id="PTHR30473">
    <property type="entry name" value="PROTEIN PHOH"/>
    <property type="match status" value="1"/>
</dbReference>
<dbReference type="Pfam" id="PF02562">
    <property type="entry name" value="PhoH"/>
    <property type="match status" value="1"/>
</dbReference>
<name>A0A6B9SUJ5_9CAUD</name>
<evidence type="ECO:0000259" key="3">
    <source>
        <dbReference type="Pfam" id="PF02562"/>
    </source>
</evidence>
<dbReference type="PANTHER" id="PTHR30473:SF2">
    <property type="entry name" value="PIN DOMAIN-CONTAINING PROTEIN"/>
    <property type="match status" value="1"/>
</dbReference>
<proteinExistence type="predicted"/>
<reference evidence="4 5" key="1">
    <citation type="submission" date="2019-12" db="EMBL/GenBank/DDBJ databases">
        <authorList>
            <person name="Harris M."/>
            <person name="Ho T.C."/>
            <person name="Fruchtman H."/>
            <person name="Garin M."/>
            <person name="Kubatin V."/>
            <person name="Lu T."/>
            <person name="Xue L."/>
            <person name="Marr M.T."/>
        </authorList>
    </citation>
    <scope>NUCLEOTIDE SEQUENCE [LARGE SCALE GENOMIC DNA]</scope>
</reference>
<evidence type="ECO:0000313" key="5">
    <source>
        <dbReference type="Proteomes" id="UP000464957"/>
    </source>
</evidence>
<dbReference type="InterPro" id="IPR027417">
    <property type="entry name" value="P-loop_NTPase"/>
</dbReference>
<accession>A0A6B9SUJ5</accession>
<evidence type="ECO:0000256" key="2">
    <source>
        <dbReference type="ARBA" id="ARBA00022840"/>
    </source>
</evidence>
<feature type="domain" description="PhoH-like protein" evidence="3">
    <location>
        <begin position="15"/>
        <end position="231"/>
    </location>
</feature>
<evidence type="ECO:0000313" key="4">
    <source>
        <dbReference type="EMBL" id="QHJ74471.1"/>
    </source>
</evidence>